<evidence type="ECO:0000256" key="5">
    <source>
        <dbReference type="ARBA" id="ARBA00022525"/>
    </source>
</evidence>
<keyword evidence="13" id="KW-1133">Transmembrane helix</keyword>
<dbReference type="InterPro" id="IPR011050">
    <property type="entry name" value="Pectin_lyase_fold/virulence"/>
</dbReference>
<organism evidence="14">
    <name type="scientific">Manihot esculenta</name>
    <name type="common">Cassava</name>
    <name type="synonym">Jatropha manihot</name>
    <dbReference type="NCBI Taxonomy" id="3983"/>
    <lineage>
        <taxon>Eukaryota</taxon>
        <taxon>Viridiplantae</taxon>
        <taxon>Streptophyta</taxon>
        <taxon>Embryophyta</taxon>
        <taxon>Tracheophyta</taxon>
        <taxon>Spermatophyta</taxon>
        <taxon>Magnoliopsida</taxon>
        <taxon>eudicotyledons</taxon>
        <taxon>Gunneridae</taxon>
        <taxon>Pentapetalae</taxon>
        <taxon>rosids</taxon>
        <taxon>fabids</taxon>
        <taxon>Malpighiales</taxon>
        <taxon>Euphorbiaceae</taxon>
        <taxon>Crotonoideae</taxon>
        <taxon>Manihoteae</taxon>
        <taxon>Manihot</taxon>
    </lineage>
</organism>
<name>A0A2C9VFT3_MANES</name>
<dbReference type="InterPro" id="IPR000743">
    <property type="entry name" value="Glyco_hydro_28"/>
</dbReference>
<evidence type="ECO:0000256" key="12">
    <source>
        <dbReference type="RuleBase" id="RU361169"/>
    </source>
</evidence>
<dbReference type="PANTHER" id="PTHR31375">
    <property type="match status" value="1"/>
</dbReference>
<evidence type="ECO:0000256" key="11">
    <source>
        <dbReference type="PROSITE-ProRule" id="PRU10052"/>
    </source>
</evidence>
<evidence type="ECO:0000256" key="2">
    <source>
        <dbReference type="ARBA" id="ARBA00008834"/>
    </source>
</evidence>
<dbReference type="EC" id="3.2.1.15" evidence="3"/>
<keyword evidence="8 12" id="KW-0326">Glycosidase</keyword>
<dbReference type="OMA" id="DCSKAYP"/>
<evidence type="ECO:0000256" key="8">
    <source>
        <dbReference type="ARBA" id="ARBA00023295"/>
    </source>
</evidence>
<feature type="transmembrane region" description="Helical" evidence="13">
    <location>
        <begin position="12"/>
        <end position="31"/>
    </location>
</feature>
<dbReference type="InterPro" id="IPR006626">
    <property type="entry name" value="PbH1"/>
</dbReference>
<evidence type="ECO:0000313" key="14">
    <source>
        <dbReference type="EMBL" id="OAY43194.1"/>
    </source>
</evidence>
<sequence length="463" mass="51123">MALQGLHLSPFFIILLLSIIFVIIIPCYYCLPGDTLNHYLEEQGGEAFGYHYSQAYPSYFSSIEDSQFKDFIKLRSSNVLNLKIFDKVGSTSTSVKTVNVDDYRANTDSADDTKAFEKAWEEACSSKGAVLVVPKNRYRVKPVRFSGPCKSNLTVQIYGVIEASDDRSDYKKDDRHWLVFDGVENLLVEGGGTIDGNGKIWWQNSCKVDKDLPCRDAPTALTFYECKNLVVDNLKIQNAQQMHISFEGSKDVQVSNLSITSPEHSPNTDGIHVTRTQNIYITNSVIATGDDCISIVSGSQNVHAMDITCGPGHGISIGSLGSGKSRAYVSGVTIDGAKLSGTRNGVRIKTWQGGSGVARDIKFQNIEMQNVRNPIIIDQYYCDHKSCNEQRSAVEVKNVMYKNIKGSSASEVAIKFDCSKAYPCQGILLQDVILEREAEDQKAKALCYNVNLVEKGVVSPHCP</sequence>
<keyword evidence="6" id="KW-0732">Signal</keyword>
<comment type="similarity">
    <text evidence="2 12">Belongs to the glycosyl hydrolase 28 family.</text>
</comment>
<dbReference type="GO" id="GO:0009830">
    <property type="term" value="P:cell wall modification involved in abscission"/>
    <property type="evidence" value="ECO:0007669"/>
    <property type="project" value="UniProtKB-ARBA"/>
</dbReference>
<evidence type="ECO:0000256" key="1">
    <source>
        <dbReference type="ARBA" id="ARBA00004191"/>
    </source>
</evidence>
<dbReference type="GO" id="GO:0045490">
    <property type="term" value="P:pectin catabolic process"/>
    <property type="evidence" value="ECO:0000318"/>
    <property type="project" value="GO_Central"/>
</dbReference>
<comment type="catalytic activity">
    <reaction evidence="10">
        <text>(1,4-alpha-D-galacturonosyl)n+m + H2O = (1,4-alpha-D-galacturonosyl)n + (1,4-alpha-D-galacturonosyl)m.</text>
        <dbReference type="EC" id="3.2.1.15"/>
    </reaction>
</comment>
<accession>A0A2C9VFT3</accession>
<dbReference type="Gene3D" id="2.160.20.10">
    <property type="entry name" value="Single-stranded right-handed beta-helix, Pectin lyase-like"/>
    <property type="match status" value="1"/>
</dbReference>
<gene>
    <name evidence="14" type="ORF">MANES_08G049800</name>
</gene>
<comment type="subcellular location">
    <subcellularLocation>
        <location evidence="1">Secreted</location>
        <location evidence="1">Cell wall</location>
    </subcellularLocation>
</comment>
<keyword evidence="9" id="KW-0961">Cell wall biogenesis/degradation</keyword>
<feature type="active site" evidence="11">
    <location>
        <position position="313"/>
    </location>
</feature>
<keyword evidence="7 12" id="KW-0378">Hydrolase</keyword>
<keyword evidence="13" id="KW-0812">Transmembrane</keyword>
<dbReference type="PROSITE" id="PS00502">
    <property type="entry name" value="POLYGALACTURONASE"/>
    <property type="match status" value="1"/>
</dbReference>
<dbReference type="InterPro" id="IPR012334">
    <property type="entry name" value="Pectin_lyas_fold"/>
</dbReference>
<proteinExistence type="inferred from homology"/>
<dbReference type="Pfam" id="PF00295">
    <property type="entry name" value="Glyco_hydro_28"/>
    <property type="match status" value="1"/>
</dbReference>
<protein>
    <recommendedName>
        <fullName evidence="3">endo-polygalacturonase</fullName>
        <ecNumber evidence="3">3.2.1.15</ecNumber>
    </recommendedName>
</protein>
<evidence type="ECO:0000256" key="4">
    <source>
        <dbReference type="ARBA" id="ARBA00022512"/>
    </source>
</evidence>
<dbReference type="EMBL" id="CM004394">
    <property type="protein sequence ID" value="OAY43194.1"/>
    <property type="molecule type" value="Genomic_DNA"/>
</dbReference>
<dbReference type="GO" id="GO:0010047">
    <property type="term" value="P:fruit dehiscence"/>
    <property type="evidence" value="ECO:0000318"/>
    <property type="project" value="GO_Central"/>
</dbReference>
<dbReference type="STRING" id="3983.A0A2C9VFT3"/>
<evidence type="ECO:0000256" key="13">
    <source>
        <dbReference type="SAM" id="Phobius"/>
    </source>
</evidence>
<reference evidence="14" key="1">
    <citation type="submission" date="2016-02" db="EMBL/GenBank/DDBJ databases">
        <title>WGS assembly of Manihot esculenta.</title>
        <authorList>
            <person name="Bredeson J.V."/>
            <person name="Prochnik S.E."/>
            <person name="Lyons J.B."/>
            <person name="Schmutz J."/>
            <person name="Grimwood J."/>
            <person name="Vrebalov J."/>
            <person name="Bart R.S."/>
            <person name="Amuge T."/>
            <person name="Ferguson M.E."/>
            <person name="Green R."/>
            <person name="Putnam N."/>
            <person name="Stites J."/>
            <person name="Rounsley S."/>
            <person name="Rokhsar D.S."/>
        </authorList>
    </citation>
    <scope>NUCLEOTIDE SEQUENCE [LARGE SCALE GENOMIC DNA]</scope>
    <source>
        <tissue evidence="14">Leaf</tissue>
    </source>
</reference>
<dbReference type="FunFam" id="2.160.20.10:FF:000028">
    <property type="entry name" value="Polygalacturonase QRT2"/>
    <property type="match status" value="1"/>
</dbReference>
<evidence type="ECO:0000256" key="9">
    <source>
        <dbReference type="ARBA" id="ARBA00023316"/>
    </source>
</evidence>
<dbReference type="SMART" id="SM00710">
    <property type="entry name" value="PbH1"/>
    <property type="match status" value="4"/>
</dbReference>
<evidence type="ECO:0000256" key="10">
    <source>
        <dbReference type="ARBA" id="ARBA00034074"/>
    </source>
</evidence>
<evidence type="ECO:0000256" key="6">
    <source>
        <dbReference type="ARBA" id="ARBA00022729"/>
    </source>
</evidence>
<evidence type="ECO:0000256" key="3">
    <source>
        <dbReference type="ARBA" id="ARBA00012736"/>
    </source>
</evidence>
<keyword evidence="4" id="KW-0134">Cell wall</keyword>
<dbReference type="GO" id="GO:0004650">
    <property type="term" value="F:polygalacturonase activity"/>
    <property type="evidence" value="ECO:0007669"/>
    <property type="project" value="UniProtKB-EC"/>
</dbReference>
<dbReference type="AlphaFoldDB" id="A0A2C9VFT3"/>
<evidence type="ECO:0000256" key="7">
    <source>
        <dbReference type="ARBA" id="ARBA00022801"/>
    </source>
</evidence>
<dbReference type="SUPFAM" id="SSF51126">
    <property type="entry name" value="Pectin lyase-like"/>
    <property type="match status" value="1"/>
</dbReference>
<keyword evidence="13" id="KW-0472">Membrane</keyword>
<keyword evidence="5" id="KW-0964">Secreted</keyword>
<dbReference type="GO" id="GO:0009901">
    <property type="term" value="P:anther dehiscence"/>
    <property type="evidence" value="ECO:0000318"/>
    <property type="project" value="GO_Central"/>
</dbReference>